<dbReference type="Proteomes" id="UP000178109">
    <property type="component" value="Unassembled WGS sequence"/>
</dbReference>
<organism evidence="1 2">
    <name type="scientific">Candidatus Komeilibacteria bacterium RIFCSPLOWO2_02_FULL_48_11</name>
    <dbReference type="NCBI Taxonomy" id="1798553"/>
    <lineage>
        <taxon>Bacteria</taxon>
        <taxon>Candidatus Komeiliibacteriota</taxon>
    </lineage>
</organism>
<sequence>MYNKFNHLKQTIKTMATPIPNEIRDFLEKMVVDKGISNPSPELHQDMIESLFQRLQAYLFTDVVKNLSQADAQELNQKIEQGELTPDQSLEWLKSRVKNISKILADSMAEFRNIYLAA</sequence>
<comment type="caution">
    <text evidence="1">The sequence shown here is derived from an EMBL/GenBank/DDBJ whole genome shotgun (WGS) entry which is preliminary data.</text>
</comment>
<evidence type="ECO:0000313" key="1">
    <source>
        <dbReference type="EMBL" id="OGY91251.1"/>
    </source>
</evidence>
<proteinExistence type="predicted"/>
<accession>A0A1G2BQ72</accession>
<name>A0A1G2BQ72_9BACT</name>
<protein>
    <submittedName>
        <fullName evidence="1">Uncharacterized protein</fullName>
    </submittedName>
</protein>
<dbReference type="EMBL" id="MHKO01000050">
    <property type="protein sequence ID" value="OGY91251.1"/>
    <property type="molecule type" value="Genomic_DNA"/>
</dbReference>
<evidence type="ECO:0000313" key="2">
    <source>
        <dbReference type="Proteomes" id="UP000178109"/>
    </source>
</evidence>
<dbReference type="AlphaFoldDB" id="A0A1G2BQ72"/>
<gene>
    <name evidence="1" type="ORF">A3H70_05155</name>
</gene>
<reference evidence="1 2" key="1">
    <citation type="journal article" date="2016" name="Nat. Commun.">
        <title>Thousands of microbial genomes shed light on interconnected biogeochemical processes in an aquifer system.</title>
        <authorList>
            <person name="Anantharaman K."/>
            <person name="Brown C.T."/>
            <person name="Hug L.A."/>
            <person name="Sharon I."/>
            <person name="Castelle C.J."/>
            <person name="Probst A.J."/>
            <person name="Thomas B.C."/>
            <person name="Singh A."/>
            <person name="Wilkins M.J."/>
            <person name="Karaoz U."/>
            <person name="Brodie E.L."/>
            <person name="Williams K.H."/>
            <person name="Hubbard S.S."/>
            <person name="Banfield J.F."/>
        </authorList>
    </citation>
    <scope>NUCLEOTIDE SEQUENCE [LARGE SCALE GENOMIC DNA]</scope>
</reference>